<reference evidence="3 4" key="1">
    <citation type="submission" date="2009-10" db="EMBL/GenBank/DDBJ databases">
        <authorList>
            <person name="Harkins D.M."/>
            <person name="Madupu R."/>
            <person name="Durkin A.S."/>
            <person name="Torralba M."/>
            <person name="Methe B."/>
            <person name="Sutton G.G."/>
            <person name="Strausberg R.L."/>
            <person name="Nelson K.E."/>
        </authorList>
    </citation>
    <scope>NUCLEOTIDE SEQUENCE [LARGE SCALE GENOMIC DNA]</scope>
    <source>
        <strain evidence="3 4">F0264</strain>
    </source>
</reference>
<feature type="region of interest" description="Disordered" evidence="1">
    <location>
        <begin position="35"/>
        <end position="61"/>
    </location>
</feature>
<organism evidence="3 4">
    <name type="scientific">Pseudoleptotrichia goodfellowii F0264</name>
    <dbReference type="NCBI Taxonomy" id="596323"/>
    <lineage>
        <taxon>Bacteria</taxon>
        <taxon>Fusobacteriati</taxon>
        <taxon>Fusobacteriota</taxon>
        <taxon>Fusobacteriia</taxon>
        <taxon>Fusobacteriales</taxon>
        <taxon>Leptotrichiaceae</taxon>
        <taxon>Pseudoleptotrichia</taxon>
    </lineage>
</organism>
<evidence type="ECO:0000313" key="4">
    <source>
        <dbReference type="Proteomes" id="UP000004226"/>
    </source>
</evidence>
<evidence type="ECO:0000256" key="1">
    <source>
        <dbReference type="SAM" id="MobiDB-lite"/>
    </source>
</evidence>
<dbReference type="AlphaFoldDB" id="D0GKE5"/>
<gene>
    <name evidence="3" type="ORF">HMPREF0554_2252</name>
</gene>
<dbReference type="GO" id="GO:0004519">
    <property type="term" value="F:endonuclease activity"/>
    <property type="evidence" value="ECO:0007669"/>
    <property type="project" value="InterPro"/>
</dbReference>
<dbReference type="InterPro" id="IPR029501">
    <property type="entry name" value="EndoU_bac"/>
</dbReference>
<protein>
    <recommendedName>
        <fullName evidence="2">Bacterial EndoU nuclease domain-containing protein</fullName>
    </recommendedName>
</protein>
<name>D0GKE5_9FUSO</name>
<dbReference type="Pfam" id="PF14436">
    <property type="entry name" value="EndoU_bacteria"/>
    <property type="match status" value="1"/>
</dbReference>
<evidence type="ECO:0000259" key="2">
    <source>
        <dbReference type="Pfam" id="PF14436"/>
    </source>
</evidence>
<dbReference type="Proteomes" id="UP000004226">
    <property type="component" value="Unassembled WGS sequence"/>
</dbReference>
<sequence length="121" mass="13435">MKGDKVKVTGGHSTQNGIVVEEKLQEFPGGSYEAKIKIPNPNNPNEYLSKSNNGGKSTMFPDHWTENRIKVEIDSILKNPNNKVGDNVWVGRSSTGVVIRVIYREGKVITAYPIDPKQIVK</sequence>
<evidence type="ECO:0000313" key="3">
    <source>
        <dbReference type="EMBL" id="EEY35428.1"/>
    </source>
</evidence>
<proteinExistence type="predicted"/>
<dbReference type="EMBL" id="ADAD01000076">
    <property type="protein sequence ID" value="EEY35428.1"/>
    <property type="molecule type" value="Genomic_DNA"/>
</dbReference>
<feature type="compositionally biased region" description="Polar residues" evidence="1">
    <location>
        <begin position="46"/>
        <end position="56"/>
    </location>
</feature>
<comment type="caution">
    <text evidence="3">The sequence shown here is derived from an EMBL/GenBank/DDBJ whole genome shotgun (WGS) entry which is preliminary data.</text>
</comment>
<feature type="domain" description="Bacterial EndoU nuclease" evidence="2">
    <location>
        <begin position="2"/>
        <end position="114"/>
    </location>
</feature>
<accession>D0GKE5</accession>
<keyword evidence="4" id="KW-1185">Reference proteome</keyword>